<dbReference type="GO" id="GO:0006508">
    <property type="term" value="P:proteolysis"/>
    <property type="evidence" value="ECO:0007669"/>
    <property type="project" value="UniProtKB-KW"/>
</dbReference>
<dbReference type="Pfam" id="PF00026">
    <property type="entry name" value="Asp"/>
    <property type="match status" value="1"/>
</dbReference>
<evidence type="ECO:0000313" key="7">
    <source>
        <dbReference type="Proteomes" id="UP000305948"/>
    </source>
</evidence>
<dbReference type="InterPro" id="IPR033121">
    <property type="entry name" value="PEPTIDASE_A1"/>
</dbReference>
<dbReference type="GO" id="GO:0004190">
    <property type="term" value="F:aspartic-type endopeptidase activity"/>
    <property type="evidence" value="ECO:0007669"/>
    <property type="project" value="UniProtKB-KW"/>
</dbReference>
<dbReference type="AlphaFoldDB" id="A0A5C3MLX1"/>
<feature type="active site" evidence="3">
    <location>
        <position position="243"/>
    </location>
</feature>
<dbReference type="SUPFAM" id="SSF50630">
    <property type="entry name" value="Acid proteases"/>
    <property type="match status" value="1"/>
</dbReference>
<evidence type="ECO:0000256" key="4">
    <source>
        <dbReference type="RuleBase" id="RU000454"/>
    </source>
</evidence>
<evidence type="ECO:0000256" key="3">
    <source>
        <dbReference type="PIRSR" id="PIRSR601461-1"/>
    </source>
</evidence>
<evidence type="ECO:0000256" key="2">
    <source>
        <dbReference type="ARBA" id="ARBA00022750"/>
    </source>
</evidence>
<dbReference type="STRING" id="5364.A0A5C3MLX1"/>
<dbReference type="PROSITE" id="PS00141">
    <property type="entry name" value="ASP_PROTEASE"/>
    <property type="match status" value="1"/>
</dbReference>
<organism evidence="6 7">
    <name type="scientific">Heliocybe sulcata</name>
    <dbReference type="NCBI Taxonomy" id="5364"/>
    <lineage>
        <taxon>Eukaryota</taxon>
        <taxon>Fungi</taxon>
        <taxon>Dikarya</taxon>
        <taxon>Basidiomycota</taxon>
        <taxon>Agaricomycotina</taxon>
        <taxon>Agaricomycetes</taxon>
        <taxon>Gloeophyllales</taxon>
        <taxon>Gloeophyllaceae</taxon>
        <taxon>Heliocybe</taxon>
    </lineage>
</organism>
<dbReference type="CDD" id="cd05471">
    <property type="entry name" value="pepsin_like"/>
    <property type="match status" value="1"/>
</dbReference>
<dbReference type="Proteomes" id="UP000305948">
    <property type="component" value="Unassembled WGS sequence"/>
</dbReference>
<dbReference type="InterPro" id="IPR001461">
    <property type="entry name" value="Aspartic_peptidase_A1"/>
</dbReference>
<dbReference type="PANTHER" id="PTHR47966:SF6">
    <property type="entry name" value="PEPTIDASE A1 DOMAIN-CONTAINING PROTEIN"/>
    <property type="match status" value="1"/>
</dbReference>
<comment type="similarity">
    <text evidence="1 4">Belongs to the peptidase A1 family.</text>
</comment>
<feature type="active site" evidence="3">
    <location>
        <position position="45"/>
    </location>
</feature>
<feature type="domain" description="Peptidase A1" evidence="5">
    <location>
        <begin position="27"/>
        <end position="356"/>
    </location>
</feature>
<reference evidence="6 7" key="1">
    <citation type="journal article" date="2019" name="Nat. Ecol. Evol.">
        <title>Megaphylogeny resolves global patterns of mushroom evolution.</title>
        <authorList>
            <person name="Varga T."/>
            <person name="Krizsan K."/>
            <person name="Foldi C."/>
            <person name="Dima B."/>
            <person name="Sanchez-Garcia M."/>
            <person name="Sanchez-Ramirez S."/>
            <person name="Szollosi G.J."/>
            <person name="Szarkandi J.G."/>
            <person name="Papp V."/>
            <person name="Albert L."/>
            <person name="Andreopoulos W."/>
            <person name="Angelini C."/>
            <person name="Antonin V."/>
            <person name="Barry K.W."/>
            <person name="Bougher N.L."/>
            <person name="Buchanan P."/>
            <person name="Buyck B."/>
            <person name="Bense V."/>
            <person name="Catcheside P."/>
            <person name="Chovatia M."/>
            <person name="Cooper J."/>
            <person name="Damon W."/>
            <person name="Desjardin D."/>
            <person name="Finy P."/>
            <person name="Geml J."/>
            <person name="Haridas S."/>
            <person name="Hughes K."/>
            <person name="Justo A."/>
            <person name="Karasinski D."/>
            <person name="Kautmanova I."/>
            <person name="Kiss B."/>
            <person name="Kocsube S."/>
            <person name="Kotiranta H."/>
            <person name="LaButti K.M."/>
            <person name="Lechner B.E."/>
            <person name="Liimatainen K."/>
            <person name="Lipzen A."/>
            <person name="Lukacs Z."/>
            <person name="Mihaltcheva S."/>
            <person name="Morgado L.N."/>
            <person name="Niskanen T."/>
            <person name="Noordeloos M.E."/>
            <person name="Ohm R.A."/>
            <person name="Ortiz-Santana B."/>
            <person name="Ovrebo C."/>
            <person name="Racz N."/>
            <person name="Riley R."/>
            <person name="Savchenko A."/>
            <person name="Shiryaev A."/>
            <person name="Soop K."/>
            <person name="Spirin V."/>
            <person name="Szebenyi C."/>
            <person name="Tomsovsky M."/>
            <person name="Tulloss R.E."/>
            <person name="Uehling J."/>
            <person name="Grigoriev I.V."/>
            <person name="Vagvolgyi C."/>
            <person name="Papp T."/>
            <person name="Martin F.M."/>
            <person name="Miettinen O."/>
            <person name="Hibbett D.S."/>
            <person name="Nagy L.G."/>
        </authorList>
    </citation>
    <scope>NUCLEOTIDE SEQUENCE [LARGE SCALE GENOMIC DNA]</scope>
    <source>
        <strain evidence="6 7">OMC1185</strain>
    </source>
</reference>
<evidence type="ECO:0000259" key="5">
    <source>
        <dbReference type="PROSITE" id="PS51767"/>
    </source>
</evidence>
<keyword evidence="4" id="KW-0378">Hydrolase</keyword>
<gene>
    <name evidence="6" type="ORF">OE88DRAFT_1639451</name>
</gene>
<dbReference type="PANTHER" id="PTHR47966">
    <property type="entry name" value="BETA-SITE APP-CLEAVING ENZYME, ISOFORM A-RELATED"/>
    <property type="match status" value="1"/>
</dbReference>
<dbReference type="InterPro" id="IPR034164">
    <property type="entry name" value="Pepsin-like_dom"/>
</dbReference>
<dbReference type="InterPro" id="IPR001969">
    <property type="entry name" value="Aspartic_peptidase_AS"/>
</dbReference>
<accession>A0A5C3MLX1</accession>
<keyword evidence="4 6" id="KW-0645">Protease</keyword>
<protein>
    <submittedName>
        <fullName evidence="6">Acid protease</fullName>
    </submittedName>
</protein>
<dbReference type="OrthoDB" id="771136at2759"/>
<sequence>MKGLTRSKASDAFQISHIRIIRLHSSYYGSIAIGTPPVSYYVTLDTGSSDLWLASSLCGSDCIDTNGGIIPTFNPSNSSSFKNVSMPFSIEYGQGMASGSVGQDTVQMAGFQVVNQTFGVVDSQQQLLSAPISGLMGLAWEALANTQSTPFWQTLASSGAWSDPVMTFQLTRQVTSCFVLQELEPGGQFTMGFINQSLYSGEIDYQDIRTNPAPQHWTLSISNFTVQGKSITLGFQEQAAAIDTGTTGIAGPADAVAEIYASIPGSAPAATGQFGDGHYTYPCSTMVEITLSFGGPSWAISPVDFQEDVVSGQCLGALFVTPSKLGSATPAWIIGDTFLKNVYSVFRYSPPSVGFATLSPLALGMNGVDGPPPSPTVGSAASAVTATTIPSGLPYSNGSRKRLGSGMLIHTALIWVVVALLG</sequence>
<evidence type="ECO:0000256" key="1">
    <source>
        <dbReference type="ARBA" id="ARBA00007447"/>
    </source>
</evidence>
<dbReference type="PRINTS" id="PR00792">
    <property type="entry name" value="PEPSIN"/>
</dbReference>
<evidence type="ECO:0000313" key="6">
    <source>
        <dbReference type="EMBL" id="TFK45733.1"/>
    </source>
</evidence>
<dbReference type="EMBL" id="ML213537">
    <property type="protein sequence ID" value="TFK45733.1"/>
    <property type="molecule type" value="Genomic_DNA"/>
</dbReference>
<dbReference type="InterPro" id="IPR021109">
    <property type="entry name" value="Peptidase_aspartic_dom_sf"/>
</dbReference>
<name>A0A5C3MLX1_9AGAM</name>
<dbReference type="FunFam" id="2.40.70.10:FF:000008">
    <property type="entry name" value="Cathepsin D"/>
    <property type="match status" value="1"/>
</dbReference>
<keyword evidence="2 4" id="KW-0064">Aspartyl protease</keyword>
<proteinExistence type="inferred from homology"/>
<dbReference type="Gene3D" id="2.40.70.10">
    <property type="entry name" value="Acid Proteases"/>
    <property type="match status" value="2"/>
</dbReference>
<dbReference type="PROSITE" id="PS51767">
    <property type="entry name" value="PEPTIDASE_A1"/>
    <property type="match status" value="1"/>
</dbReference>
<keyword evidence="7" id="KW-1185">Reference proteome</keyword>